<accession>A0ABV5FW29</accession>
<feature type="region of interest" description="Disordered" evidence="1">
    <location>
        <begin position="81"/>
        <end position="113"/>
    </location>
</feature>
<evidence type="ECO:0000313" key="2">
    <source>
        <dbReference type="EMBL" id="MFB9070893.1"/>
    </source>
</evidence>
<sequence>MRVRLLAALVRGDPRPCDPQTLVPCRHHGQGGRGRRDHARAGCQVMGFHDRDSAGGGVPLGPTGRGPGFAGGGLGPVLFGDGTAPALGGQVELAHEPLGERRAGQPGDPHRLR</sequence>
<feature type="region of interest" description="Disordered" evidence="1">
    <location>
        <begin position="47"/>
        <end position="69"/>
    </location>
</feature>
<dbReference type="EMBL" id="JBHMFI010000001">
    <property type="protein sequence ID" value="MFB9070893.1"/>
    <property type="molecule type" value="Genomic_DNA"/>
</dbReference>
<proteinExistence type="predicted"/>
<feature type="compositionally biased region" description="Gly residues" evidence="1">
    <location>
        <begin position="54"/>
        <end position="69"/>
    </location>
</feature>
<name>A0ABV5FW29_9MICC</name>
<evidence type="ECO:0000256" key="1">
    <source>
        <dbReference type="SAM" id="MobiDB-lite"/>
    </source>
</evidence>
<gene>
    <name evidence="2" type="ORF">ACFFX0_06670</name>
</gene>
<organism evidence="2 3">
    <name type="scientific">Citricoccus parietis</name>
    <dbReference type="NCBI Taxonomy" id="592307"/>
    <lineage>
        <taxon>Bacteria</taxon>
        <taxon>Bacillati</taxon>
        <taxon>Actinomycetota</taxon>
        <taxon>Actinomycetes</taxon>
        <taxon>Micrococcales</taxon>
        <taxon>Micrococcaceae</taxon>
        <taxon>Citricoccus</taxon>
    </lineage>
</organism>
<keyword evidence="3" id="KW-1185">Reference proteome</keyword>
<dbReference type="Proteomes" id="UP001589575">
    <property type="component" value="Unassembled WGS sequence"/>
</dbReference>
<reference evidence="2 3" key="1">
    <citation type="submission" date="2024-09" db="EMBL/GenBank/DDBJ databases">
        <authorList>
            <person name="Sun Q."/>
            <person name="Mori K."/>
        </authorList>
    </citation>
    <scope>NUCLEOTIDE SEQUENCE [LARGE SCALE GENOMIC DNA]</scope>
    <source>
        <strain evidence="2 3">CCM 7609</strain>
    </source>
</reference>
<evidence type="ECO:0000313" key="3">
    <source>
        <dbReference type="Proteomes" id="UP001589575"/>
    </source>
</evidence>
<comment type="caution">
    <text evidence="2">The sequence shown here is derived from an EMBL/GenBank/DDBJ whole genome shotgun (WGS) entry which is preliminary data.</text>
</comment>
<protein>
    <submittedName>
        <fullName evidence="2">Uncharacterized protein</fullName>
    </submittedName>
</protein>
<feature type="compositionally biased region" description="Basic and acidic residues" evidence="1">
    <location>
        <begin position="93"/>
        <end position="113"/>
    </location>
</feature>